<accession>A0A3Q7JFL1</accession>
<evidence type="ECO:0000313" key="8">
    <source>
        <dbReference type="Proteomes" id="UP000004994"/>
    </source>
</evidence>
<name>A0A3Q7JFL1_SOLLC</name>
<evidence type="ECO:0000256" key="3">
    <source>
        <dbReference type="ARBA" id="ARBA00022723"/>
    </source>
</evidence>
<evidence type="ECO:0000256" key="4">
    <source>
        <dbReference type="ARBA" id="ARBA00023002"/>
    </source>
</evidence>
<dbReference type="EnsemblPlants" id="Solyc10g080855.1.1">
    <property type="protein sequence ID" value="Solyc10g080855.1.1"/>
    <property type="gene ID" value="Solyc10g080855.1"/>
</dbReference>
<keyword evidence="4" id="KW-0560">Oxidoreductase</keyword>
<reference evidence="7" key="2">
    <citation type="submission" date="2019-01" db="UniProtKB">
        <authorList>
            <consortium name="EnsemblPlants"/>
        </authorList>
    </citation>
    <scope>IDENTIFICATION</scope>
    <source>
        <strain evidence="7">cv. Heinz 1706</strain>
    </source>
</reference>
<sequence>MDVVGYSIITLIILCFTYWYLKNKFTKSSVPTNWPIVGMLPGFVHNAHRIHSFFTDILLETTSNFEFRGPVFANMDMLFTIDPANIHHILSRNFSNYPKGPEFREIFDRLGNGIFNGTPVDLQDIFQRFSFDTNSKLLLDHDPKSLSVNLPHVPCEIAFSDMGDALAYRHILPKNYWKLQKWLRVGFRSVYVSCHCGETEEVDE</sequence>
<dbReference type="InParanoid" id="A0A3Q7JFL1"/>
<keyword evidence="6" id="KW-0812">Transmembrane</keyword>
<dbReference type="InterPro" id="IPR036396">
    <property type="entry name" value="Cyt_P450_sf"/>
</dbReference>
<dbReference type="SUPFAM" id="SSF48264">
    <property type="entry name" value="Cytochrome P450"/>
    <property type="match status" value="1"/>
</dbReference>
<comment type="similarity">
    <text evidence="2">Belongs to the cytochrome P450 family.</text>
</comment>
<dbReference type="Gramene" id="Solyc10g080855.1.1">
    <property type="protein sequence ID" value="Solyc10g080855.1.1"/>
    <property type="gene ID" value="Solyc10g080855.1"/>
</dbReference>
<dbReference type="GO" id="GO:0004497">
    <property type="term" value="F:monooxygenase activity"/>
    <property type="evidence" value="ECO:0007669"/>
    <property type="project" value="InterPro"/>
</dbReference>
<proteinExistence type="inferred from homology"/>
<evidence type="ECO:0000256" key="2">
    <source>
        <dbReference type="ARBA" id="ARBA00010617"/>
    </source>
</evidence>
<comment type="cofactor">
    <cofactor evidence="1">
        <name>heme</name>
        <dbReference type="ChEBI" id="CHEBI:30413"/>
    </cofactor>
</comment>
<keyword evidence="6" id="KW-1133">Transmembrane helix</keyword>
<reference evidence="7" key="1">
    <citation type="journal article" date="2012" name="Nature">
        <title>The tomato genome sequence provides insights into fleshy fruit evolution.</title>
        <authorList>
            <consortium name="Tomato Genome Consortium"/>
        </authorList>
    </citation>
    <scope>NUCLEOTIDE SEQUENCE [LARGE SCALE GENOMIC DNA]</scope>
    <source>
        <strain evidence="7">cv. Heinz 1706</strain>
    </source>
</reference>
<feature type="transmembrane region" description="Helical" evidence="6">
    <location>
        <begin position="6"/>
        <end position="21"/>
    </location>
</feature>
<keyword evidence="3" id="KW-0479">Metal-binding</keyword>
<evidence type="ECO:0000256" key="6">
    <source>
        <dbReference type="SAM" id="Phobius"/>
    </source>
</evidence>
<keyword evidence="5" id="KW-0408">Iron</keyword>
<dbReference type="GO" id="GO:0016705">
    <property type="term" value="F:oxidoreductase activity, acting on paired donors, with incorporation or reduction of molecular oxygen"/>
    <property type="evidence" value="ECO:0007669"/>
    <property type="project" value="InterPro"/>
</dbReference>
<dbReference type="Gene3D" id="1.10.630.10">
    <property type="entry name" value="Cytochrome P450"/>
    <property type="match status" value="1"/>
</dbReference>
<organism evidence="7">
    <name type="scientific">Solanum lycopersicum</name>
    <name type="common">Tomato</name>
    <name type="synonym">Lycopersicon esculentum</name>
    <dbReference type="NCBI Taxonomy" id="4081"/>
    <lineage>
        <taxon>Eukaryota</taxon>
        <taxon>Viridiplantae</taxon>
        <taxon>Streptophyta</taxon>
        <taxon>Embryophyta</taxon>
        <taxon>Tracheophyta</taxon>
        <taxon>Spermatophyta</taxon>
        <taxon>Magnoliopsida</taxon>
        <taxon>eudicotyledons</taxon>
        <taxon>Gunneridae</taxon>
        <taxon>Pentapetalae</taxon>
        <taxon>asterids</taxon>
        <taxon>lamiids</taxon>
        <taxon>Solanales</taxon>
        <taxon>Solanaceae</taxon>
        <taxon>Solanoideae</taxon>
        <taxon>Solaneae</taxon>
        <taxon>Solanum</taxon>
        <taxon>Solanum subgen. Lycopersicon</taxon>
    </lineage>
</organism>
<keyword evidence="6" id="KW-0472">Membrane</keyword>
<dbReference type="PANTHER" id="PTHR24296">
    <property type="entry name" value="CYTOCHROME P450"/>
    <property type="match status" value="1"/>
</dbReference>
<dbReference type="Proteomes" id="UP000004994">
    <property type="component" value="Chromosome 10"/>
</dbReference>
<evidence type="ECO:0000256" key="1">
    <source>
        <dbReference type="ARBA" id="ARBA00001971"/>
    </source>
</evidence>
<keyword evidence="8" id="KW-1185">Reference proteome</keyword>
<dbReference type="GO" id="GO:0020037">
    <property type="term" value="F:heme binding"/>
    <property type="evidence" value="ECO:0007669"/>
    <property type="project" value="InterPro"/>
</dbReference>
<evidence type="ECO:0000256" key="5">
    <source>
        <dbReference type="ARBA" id="ARBA00023004"/>
    </source>
</evidence>
<dbReference type="AlphaFoldDB" id="A0A3Q7JFL1"/>
<protein>
    <recommendedName>
        <fullName evidence="9">Cytochrome P450</fullName>
    </recommendedName>
</protein>
<evidence type="ECO:0008006" key="9">
    <source>
        <dbReference type="Google" id="ProtNLM"/>
    </source>
</evidence>
<evidence type="ECO:0000313" key="7">
    <source>
        <dbReference type="EnsemblPlants" id="Solyc10g080855.1.1"/>
    </source>
</evidence>
<dbReference type="GO" id="GO:0005506">
    <property type="term" value="F:iron ion binding"/>
    <property type="evidence" value="ECO:0007669"/>
    <property type="project" value="InterPro"/>
</dbReference>